<sequence length="235" mass="26761">MLRSFKACGARGEVYIAEADGVPEYSGTITSEKRLVAVKFLCHDATLKEREEFERDVRILAALSSPYLARVLGACRTPPLAVVLEYLELGDLNCLIGKSYQVKISDFGTDNEAYACDYHKAEGRIPLPLRWAAWESVLRGEYSTRSDVWAYAVTLHELFTLCRRRPYDHLTDTENLSHLQAAASEELFECIARPAGCPRDLYELMLACWRRDDLQRPSFGDIHLFLQRRSLDYGT</sequence>
<dbReference type="SUPFAM" id="SSF56112">
    <property type="entry name" value="Protein kinase-like (PK-like)"/>
    <property type="match status" value="1"/>
</dbReference>
<dbReference type="Proteomes" id="UP000037510">
    <property type="component" value="Unassembled WGS sequence"/>
</dbReference>
<dbReference type="PANTHER" id="PTHR24416:SF579">
    <property type="entry name" value="DISCOIDIN DOMAIN-CONTAINING RECEPTOR 2-LIKE PROTEIN"/>
    <property type="match status" value="1"/>
</dbReference>
<reference evidence="2 3" key="1">
    <citation type="journal article" date="2015" name="Genome Biol. Evol.">
        <title>The genome of winter moth (Operophtera brumata) provides a genomic perspective on sexual dimorphism and phenology.</title>
        <authorList>
            <person name="Derks M.F."/>
            <person name="Smit S."/>
            <person name="Salis L."/>
            <person name="Schijlen E."/>
            <person name="Bossers A."/>
            <person name="Mateman C."/>
            <person name="Pijl A.S."/>
            <person name="de Ridder D."/>
            <person name="Groenen M.A."/>
            <person name="Visser M.E."/>
            <person name="Megens H.J."/>
        </authorList>
    </citation>
    <scope>NUCLEOTIDE SEQUENCE [LARGE SCALE GENOMIC DNA]</scope>
    <source>
        <strain evidence="2">WM2013NL</strain>
        <tissue evidence="2">Head and thorax</tissue>
    </source>
</reference>
<evidence type="ECO:0000259" key="1">
    <source>
        <dbReference type="PROSITE" id="PS50011"/>
    </source>
</evidence>
<dbReference type="GO" id="GO:0043235">
    <property type="term" value="C:receptor complex"/>
    <property type="evidence" value="ECO:0007669"/>
    <property type="project" value="TreeGrafter"/>
</dbReference>
<evidence type="ECO:0000313" key="3">
    <source>
        <dbReference type="Proteomes" id="UP000037510"/>
    </source>
</evidence>
<dbReference type="PANTHER" id="PTHR24416">
    <property type="entry name" value="TYROSINE-PROTEIN KINASE RECEPTOR"/>
    <property type="match status" value="1"/>
</dbReference>
<proteinExistence type="predicted"/>
<dbReference type="Gene3D" id="3.30.200.20">
    <property type="entry name" value="Phosphorylase Kinase, domain 1"/>
    <property type="match status" value="1"/>
</dbReference>
<dbReference type="Pfam" id="PF07714">
    <property type="entry name" value="PK_Tyr_Ser-Thr"/>
    <property type="match status" value="1"/>
</dbReference>
<dbReference type="GO" id="GO:0038062">
    <property type="term" value="F:protein tyrosine kinase collagen receptor activity"/>
    <property type="evidence" value="ECO:0007669"/>
    <property type="project" value="TreeGrafter"/>
</dbReference>
<dbReference type="EMBL" id="JTDY01002634">
    <property type="protein sequence ID" value="KOB71047.1"/>
    <property type="molecule type" value="Genomic_DNA"/>
</dbReference>
<evidence type="ECO:0000313" key="2">
    <source>
        <dbReference type="EMBL" id="KOB71047.1"/>
    </source>
</evidence>
<accession>A0A0L7L6G9</accession>
<dbReference type="InterPro" id="IPR011009">
    <property type="entry name" value="Kinase-like_dom_sf"/>
</dbReference>
<feature type="domain" description="Protein kinase" evidence="1">
    <location>
        <begin position="1"/>
        <end position="226"/>
    </location>
</feature>
<dbReference type="AlphaFoldDB" id="A0A0L7L6G9"/>
<dbReference type="GO" id="GO:0010976">
    <property type="term" value="P:positive regulation of neuron projection development"/>
    <property type="evidence" value="ECO:0007669"/>
    <property type="project" value="TreeGrafter"/>
</dbReference>
<gene>
    <name evidence="2" type="ORF">OBRU01_14970</name>
</gene>
<dbReference type="GO" id="GO:0005518">
    <property type="term" value="F:collagen binding"/>
    <property type="evidence" value="ECO:0007669"/>
    <property type="project" value="TreeGrafter"/>
</dbReference>
<organism evidence="2 3">
    <name type="scientific">Operophtera brumata</name>
    <name type="common">Winter moth</name>
    <name type="synonym">Phalaena brumata</name>
    <dbReference type="NCBI Taxonomy" id="104452"/>
    <lineage>
        <taxon>Eukaryota</taxon>
        <taxon>Metazoa</taxon>
        <taxon>Ecdysozoa</taxon>
        <taxon>Arthropoda</taxon>
        <taxon>Hexapoda</taxon>
        <taxon>Insecta</taxon>
        <taxon>Pterygota</taxon>
        <taxon>Neoptera</taxon>
        <taxon>Endopterygota</taxon>
        <taxon>Lepidoptera</taxon>
        <taxon>Glossata</taxon>
        <taxon>Ditrysia</taxon>
        <taxon>Geometroidea</taxon>
        <taxon>Geometridae</taxon>
        <taxon>Larentiinae</taxon>
        <taxon>Operophtera</taxon>
    </lineage>
</organism>
<dbReference type="InterPro" id="IPR001245">
    <property type="entry name" value="Ser-Thr/Tyr_kinase_cat_dom"/>
</dbReference>
<dbReference type="GO" id="GO:0005524">
    <property type="term" value="F:ATP binding"/>
    <property type="evidence" value="ECO:0007669"/>
    <property type="project" value="InterPro"/>
</dbReference>
<dbReference type="GO" id="GO:0051897">
    <property type="term" value="P:positive regulation of phosphatidylinositol 3-kinase/protein kinase B signal transduction"/>
    <property type="evidence" value="ECO:0007669"/>
    <property type="project" value="TreeGrafter"/>
</dbReference>
<protein>
    <submittedName>
        <fullName evidence="2">Tyrosine kinase-like protein</fullName>
    </submittedName>
</protein>
<dbReference type="GO" id="GO:0005886">
    <property type="term" value="C:plasma membrane"/>
    <property type="evidence" value="ECO:0007669"/>
    <property type="project" value="TreeGrafter"/>
</dbReference>
<keyword evidence="3" id="KW-1185">Reference proteome</keyword>
<dbReference type="PROSITE" id="PS50011">
    <property type="entry name" value="PROTEIN_KINASE_DOM"/>
    <property type="match status" value="1"/>
</dbReference>
<dbReference type="STRING" id="104452.A0A0L7L6G9"/>
<comment type="caution">
    <text evidence="2">The sequence shown here is derived from an EMBL/GenBank/DDBJ whole genome shotgun (WGS) entry which is preliminary data.</text>
</comment>
<dbReference type="PIRSF" id="PIRSF000654">
    <property type="entry name" value="Integrin-linked_kinase"/>
    <property type="match status" value="1"/>
</dbReference>
<dbReference type="InterPro" id="IPR050122">
    <property type="entry name" value="RTK"/>
</dbReference>
<keyword evidence="2" id="KW-0808">Transferase</keyword>
<dbReference type="Gene3D" id="1.10.510.10">
    <property type="entry name" value="Transferase(Phosphotransferase) domain 1"/>
    <property type="match status" value="1"/>
</dbReference>
<dbReference type="InterPro" id="IPR000719">
    <property type="entry name" value="Prot_kinase_dom"/>
</dbReference>
<keyword evidence="2" id="KW-0418">Kinase</keyword>
<name>A0A0L7L6G9_OPEBR</name>